<feature type="compositionally biased region" description="Pro residues" evidence="5">
    <location>
        <begin position="581"/>
        <end position="598"/>
    </location>
</feature>
<dbReference type="STRING" id="1754190.A0A1Y2DEX3"/>
<dbReference type="AlphaFoldDB" id="A0A1Y2DEX3"/>
<evidence type="ECO:0000256" key="1">
    <source>
        <dbReference type="ARBA" id="ARBA00007948"/>
    </source>
</evidence>
<sequence length="749" mass="83838">MAYVTIAKAIYDYEPQEEGEIELKENDIVYVLEKDQEENDGWWKGKNKEKLTEGLFPSSYVEELPCISQGIALYSYESQNNEELTLNENEPLQIYEKDDNDWWLVKGANGLLGFVPATYVEENGEAGKVDEVVEVSPVDQVVQNNVNETIEEAPIPQQSLSHMKEVSEQAMEALNAFKDAMTMNSTAPKNITYWPVEKILNKWELADINNCKKKSKKIAIELKNSKVFTIACQKSDLDRMFTTIQLKRSSCSQSNIISSAPPPIETTSAISPSPVRTMNEQNTEQNQTSTQIAVALYDYEAQDEEELTITENDNLTVLDNSDPEWVKVRLISKTGGGEGLVPRTYIEFKEPGQIQNTSGVSIQEQQNQFNPVISPQSQTKATQNGNIKINHDNFRTWVDKSGAFKVEAEYLGLKNGKVQLHKLNGKTIDVALDKLSIADVQFVESMTGQHLLPSKEETLQTIPSPSQRDEIPPPLPNRTIESVVSPAIPERNETATAPPPPPVPQINETSPPPLPSRPIESAVSPPLPERNEAVPPPLPQRLAEETHQPPPILEKPVEDIHQPSESTVPPPMPKRPSESTVPPPLPQRPIDPVIPPSIPKRSSTIDTPPTMPQRPVITEELSKELKSTSVGSETGSNSVNFRRQSGNVPPQLPTRPMEATRPPQPRSNNVNKDKNPYVYNGFNWKLFFTKVGIDEYSAKHYAERFVKEKFDEELILDADHDILKKMGLREGDIIRVKKATLQDHENAKV</sequence>
<dbReference type="EMBL" id="MCOG01000069">
    <property type="protein sequence ID" value="ORY57654.1"/>
    <property type="molecule type" value="Genomic_DNA"/>
</dbReference>
<dbReference type="PRINTS" id="PR00452">
    <property type="entry name" value="SH3DOMAIN"/>
</dbReference>
<evidence type="ECO:0000313" key="7">
    <source>
        <dbReference type="EMBL" id="ORY57654.1"/>
    </source>
</evidence>
<dbReference type="CDD" id="cd00174">
    <property type="entry name" value="SH3"/>
    <property type="match status" value="1"/>
</dbReference>
<dbReference type="SMART" id="SM00326">
    <property type="entry name" value="SH3"/>
    <property type="match status" value="3"/>
</dbReference>
<feature type="region of interest" description="Disordered" evidence="5">
    <location>
        <begin position="457"/>
        <end position="674"/>
    </location>
</feature>
<reference evidence="7 8" key="1">
    <citation type="submission" date="2016-08" db="EMBL/GenBank/DDBJ databases">
        <title>A Parts List for Fungal Cellulosomes Revealed by Comparative Genomics.</title>
        <authorList>
            <consortium name="DOE Joint Genome Institute"/>
            <person name="Haitjema C.H."/>
            <person name="Gilmore S.P."/>
            <person name="Henske J.K."/>
            <person name="Solomon K.V."/>
            <person name="De Groot R."/>
            <person name="Kuo A."/>
            <person name="Mondo S.J."/>
            <person name="Salamov A.A."/>
            <person name="Labutti K."/>
            <person name="Zhao Z."/>
            <person name="Chiniquy J."/>
            <person name="Barry K."/>
            <person name="Brewer H.M."/>
            <person name="Purvine S.O."/>
            <person name="Wright A.T."/>
            <person name="Boxma B."/>
            <person name="Van Alen T."/>
            <person name="Hackstein J.H."/>
            <person name="Baker S.E."/>
            <person name="Grigoriev I.V."/>
            <person name="O'Malley M.A."/>
        </authorList>
    </citation>
    <scope>NUCLEOTIDE SEQUENCE [LARGE SCALE GENOMIC DNA]</scope>
    <source>
        <strain evidence="7 8">G1</strain>
    </source>
</reference>
<dbReference type="PROSITE" id="PS50002">
    <property type="entry name" value="SH3"/>
    <property type="match status" value="3"/>
</dbReference>
<dbReference type="Gene3D" id="2.30.30.40">
    <property type="entry name" value="SH3 Domains"/>
    <property type="match status" value="3"/>
</dbReference>
<comment type="similarity">
    <text evidence="1">Belongs to the SLA1 family.</text>
</comment>
<evidence type="ECO:0000256" key="3">
    <source>
        <dbReference type="ARBA" id="ARBA00022443"/>
    </source>
</evidence>
<dbReference type="Gene3D" id="1.10.150.50">
    <property type="entry name" value="Transcription Factor, Ets-1"/>
    <property type="match status" value="1"/>
</dbReference>
<dbReference type="InterPro" id="IPR007131">
    <property type="entry name" value="SHD1"/>
</dbReference>
<dbReference type="InterPro" id="IPR013761">
    <property type="entry name" value="SAM/pointed_sf"/>
</dbReference>
<evidence type="ECO:0000313" key="8">
    <source>
        <dbReference type="Proteomes" id="UP000193920"/>
    </source>
</evidence>
<protein>
    <recommendedName>
        <fullName evidence="2">Actin cytoskeleton-regulatory complex protein SLA1</fullName>
    </recommendedName>
</protein>
<evidence type="ECO:0000256" key="2">
    <source>
        <dbReference type="ARBA" id="ARBA00020357"/>
    </source>
</evidence>
<dbReference type="Proteomes" id="UP000193920">
    <property type="component" value="Unassembled WGS sequence"/>
</dbReference>
<evidence type="ECO:0000256" key="5">
    <source>
        <dbReference type="SAM" id="MobiDB-lite"/>
    </source>
</evidence>
<dbReference type="Pfam" id="PF00018">
    <property type="entry name" value="SH3_1"/>
    <property type="match status" value="2"/>
</dbReference>
<keyword evidence="8" id="KW-1185">Reference proteome</keyword>
<evidence type="ECO:0000256" key="4">
    <source>
        <dbReference type="PROSITE-ProRule" id="PRU00192"/>
    </source>
</evidence>
<feature type="domain" description="SH3" evidence="6">
    <location>
        <begin position="288"/>
        <end position="351"/>
    </location>
</feature>
<dbReference type="Gene3D" id="2.30.30.700">
    <property type="entry name" value="SLA1 homology domain 1"/>
    <property type="match status" value="1"/>
</dbReference>
<comment type="caution">
    <text evidence="7">The sequence shown here is derived from an EMBL/GenBank/DDBJ whole genome shotgun (WGS) entry which is preliminary data.</text>
</comment>
<dbReference type="SUPFAM" id="SSF50044">
    <property type="entry name" value="SH3-domain"/>
    <property type="match status" value="3"/>
</dbReference>
<dbReference type="PANTHER" id="PTHR15735:SF21">
    <property type="entry name" value="PROTEIN NERVOUS WRECK"/>
    <property type="match status" value="1"/>
</dbReference>
<evidence type="ECO:0000259" key="6">
    <source>
        <dbReference type="PROSITE" id="PS50002"/>
    </source>
</evidence>
<feature type="compositionally biased region" description="Polar residues" evidence="5">
    <location>
        <begin position="627"/>
        <end position="648"/>
    </location>
</feature>
<dbReference type="PANTHER" id="PTHR15735">
    <property type="entry name" value="FCH AND DOUBLE SH3 DOMAINS PROTEIN"/>
    <property type="match status" value="1"/>
</dbReference>
<dbReference type="InterPro" id="IPR036028">
    <property type="entry name" value="SH3-like_dom_sf"/>
</dbReference>
<dbReference type="OrthoDB" id="5971719at2759"/>
<feature type="compositionally biased region" description="Pro residues" evidence="5">
    <location>
        <begin position="497"/>
        <end position="516"/>
    </location>
</feature>
<proteinExistence type="inferred from homology"/>
<keyword evidence="3 4" id="KW-0728">SH3 domain</keyword>
<dbReference type="InterPro" id="IPR001452">
    <property type="entry name" value="SH3_domain"/>
</dbReference>
<dbReference type="Pfam" id="PF03983">
    <property type="entry name" value="SHD1"/>
    <property type="match status" value="1"/>
</dbReference>
<dbReference type="GO" id="GO:0043130">
    <property type="term" value="F:ubiquitin binding"/>
    <property type="evidence" value="ECO:0007669"/>
    <property type="project" value="InterPro"/>
</dbReference>
<dbReference type="GO" id="GO:0008092">
    <property type="term" value="F:cytoskeletal protein binding"/>
    <property type="evidence" value="ECO:0007669"/>
    <property type="project" value="InterPro"/>
</dbReference>
<dbReference type="GO" id="GO:0042802">
    <property type="term" value="F:identical protein binding"/>
    <property type="evidence" value="ECO:0007669"/>
    <property type="project" value="InterPro"/>
</dbReference>
<dbReference type="Pfam" id="PF14604">
    <property type="entry name" value="SH3_9"/>
    <property type="match status" value="1"/>
</dbReference>
<feature type="domain" description="SH3" evidence="6">
    <location>
        <begin position="67"/>
        <end position="125"/>
    </location>
</feature>
<accession>A0A1Y2DEX3</accession>
<dbReference type="GO" id="GO:0030674">
    <property type="term" value="F:protein-macromolecule adaptor activity"/>
    <property type="evidence" value="ECO:0007669"/>
    <property type="project" value="InterPro"/>
</dbReference>
<organism evidence="7 8">
    <name type="scientific">Neocallimastix californiae</name>
    <dbReference type="NCBI Taxonomy" id="1754190"/>
    <lineage>
        <taxon>Eukaryota</taxon>
        <taxon>Fungi</taxon>
        <taxon>Fungi incertae sedis</taxon>
        <taxon>Chytridiomycota</taxon>
        <taxon>Chytridiomycota incertae sedis</taxon>
        <taxon>Neocallimastigomycetes</taxon>
        <taxon>Neocallimastigales</taxon>
        <taxon>Neocallimastigaceae</taxon>
        <taxon>Neocallimastix</taxon>
    </lineage>
</organism>
<feature type="domain" description="SH3" evidence="6">
    <location>
        <begin position="2"/>
        <end position="66"/>
    </location>
</feature>
<name>A0A1Y2DEX3_9FUNG</name>
<gene>
    <name evidence="7" type="ORF">LY90DRAFT_506445</name>
</gene>